<reference evidence="3 4" key="2">
    <citation type="submission" date="2024-05" db="EMBL/GenBank/DDBJ databases">
        <authorList>
            <person name="Chen Y."/>
            <person name="Shah S."/>
            <person name="Dougan E. K."/>
            <person name="Thang M."/>
            <person name="Chan C."/>
        </authorList>
    </citation>
    <scope>NUCLEOTIDE SEQUENCE [LARGE SCALE GENOMIC DNA]</scope>
</reference>
<feature type="transmembrane region" description="Helical" evidence="1">
    <location>
        <begin position="371"/>
        <end position="390"/>
    </location>
</feature>
<proteinExistence type="predicted"/>
<dbReference type="EMBL" id="CAMXCT010005357">
    <property type="protein sequence ID" value="CAI4012150.1"/>
    <property type="molecule type" value="Genomic_DNA"/>
</dbReference>
<name>A0A9P1DM66_9DINO</name>
<accession>A0A9P1DM66</accession>
<keyword evidence="1" id="KW-0812">Transmembrane</keyword>
<evidence type="ECO:0000313" key="4">
    <source>
        <dbReference type="Proteomes" id="UP001152797"/>
    </source>
</evidence>
<gene>
    <name evidence="2" type="ORF">C1SCF055_LOCUS37247</name>
</gene>
<dbReference type="EMBL" id="CAMXCT020005357">
    <property type="protein sequence ID" value="CAL1165525.1"/>
    <property type="molecule type" value="Genomic_DNA"/>
</dbReference>
<dbReference type="Gene3D" id="3.40.50.150">
    <property type="entry name" value="Vaccinia Virus protein VP39"/>
    <property type="match status" value="1"/>
</dbReference>
<keyword evidence="4" id="KW-1185">Reference proteome</keyword>
<feature type="transmembrane region" description="Helical" evidence="1">
    <location>
        <begin position="336"/>
        <end position="359"/>
    </location>
</feature>
<dbReference type="AlphaFoldDB" id="A0A9P1DM66"/>
<keyword evidence="1" id="KW-0472">Membrane</keyword>
<feature type="transmembrane region" description="Helical" evidence="1">
    <location>
        <begin position="205"/>
        <end position="227"/>
    </location>
</feature>
<dbReference type="PANTHER" id="PTHR45036:SF1">
    <property type="entry name" value="METHYLTRANSFERASE LIKE 7A"/>
    <property type="match status" value="1"/>
</dbReference>
<protein>
    <submittedName>
        <fullName evidence="2">Uncharacterized protein</fullName>
    </submittedName>
</protein>
<evidence type="ECO:0000313" key="3">
    <source>
        <dbReference type="EMBL" id="CAL4799462.1"/>
    </source>
</evidence>
<organism evidence="2">
    <name type="scientific">Cladocopium goreaui</name>
    <dbReference type="NCBI Taxonomy" id="2562237"/>
    <lineage>
        <taxon>Eukaryota</taxon>
        <taxon>Sar</taxon>
        <taxon>Alveolata</taxon>
        <taxon>Dinophyceae</taxon>
        <taxon>Suessiales</taxon>
        <taxon>Symbiodiniaceae</taxon>
        <taxon>Cladocopium</taxon>
    </lineage>
</organism>
<dbReference type="EMBL" id="CAMXCT030005357">
    <property type="protein sequence ID" value="CAL4799462.1"/>
    <property type="molecule type" value="Genomic_DNA"/>
</dbReference>
<comment type="caution">
    <text evidence="2">The sequence shown here is derived from an EMBL/GenBank/DDBJ whole genome shotgun (WGS) entry which is preliminary data.</text>
</comment>
<dbReference type="Proteomes" id="UP001152797">
    <property type="component" value="Unassembled WGS sequence"/>
</dbReference>
<feature type="transmembrane region" description="Helical" evidence="1">
    <location>
        <begin position="433"/>
        <end position="457"/>
    </location>
</feature>
<dbReference type="InterPro" id="IPR029063">
    <property type="entry name" value="SAM-dependent_MTases_sf"/>
</dbReference>
<evidence type="ECO:0000313" key="2">
    <source>
        <dbReference type="EMBL" id="CAI4012150.1"/>
    </source>
</evidence>
<sequence>MGKMDIDATPVVVGGETFEISPRSVQGPLVEITSCVGLGLFAGLSLLLRKVHEEGLWSWFLGAVSLAAITKKAWAKRAEAMVIPPLMDQVDHYFQPARWELLKGIKGQVLDLGCGSGPYLRYYLDSHARGAGVSKVVMLEPNTKMQPTLQRNMEEAKRTAPGLELEATSCFIEDRGRNLGRISRRQANAVVARNGFFLGASQLDFWLVAATCVAGLLLCFLCSVAAVELQTWRWRWGKEVRRRNTVGTLLTEPLLRRPPQHLGFLHRVIFKAQRFGESFAFFSDLALRGALVASFCAASYRVPALSWWQQQGWEMSYVVVIVAFSFYTDLGTSNFLAWTGFYGTLLPVANCWLMFSIFPYGTAAGDWTAKVFGYANFLIVVLLTFVLNFATNAKMYTLSWQAYFTMCFLNPFDDTTFSCGVRDVQLHSAETGALMGTVVGCLLAVLAALLPSCISALSRAQKMILEVVWCHGRLLEQLLNHGGTHMQEHTAVVFAEEVRGLHEQLGEIKNLLNSSWWECFDLGCAGRSRQLMSHLCDCLEVLNDWLEAMVMAVQQKCPPGCGRTFHHIKEGLSDLTLAADVALYHCAALAVRGASQDGCWKSLQGSLLDLQDGMGGILEAERSLTQTFAERGLREVEKSPMEARAGDSWGDGLVKGEGFSKTELPQLALASSISGYSQKVSNHLASFQGSVGVRRVGPCCGFWKGFVDLFPANPFKLQSWKAVTYSPSAAFSGNAKLFATFLVCFILGRLGLGSGLNAKPLIPNWNATPAGTVAYLIFQGGNKAAALKKNLDRFIGVGLGTTLGQLTMGISCDISMDVGAELACGFFLLAYFCLEFLSFFVYFASPNFFYAGLMFSCFFAEHSLHQCDKRIGTRSLSNYQNLLSQLVAIIVASLMDLLTDKSMSIRATDSLEKFVTAMQRALDAFPLGQRDELFQLRLEGLELLASARCEGREAASEPRLMGVPWREELWQHLMYTCNESWQSLTVLSATAKPSTPDESNLRRAVDVLLGAPSFLRELQRLSSRSMEAFNVTVGLMRQSYYDDACPSTVALQKQLMIASRLHDLAVPQILEEVRERLLQRDTLQPPGYLLEDRLCAVAMFLLMFEALAERVRLLEQAVLKQPEMWQLLGERLIPREVAKPRTWDLRLPGSSKLCQVVRSALTLAGRKGRNADLPGQEVFDCVVFGNVLCEVPDQEEIFRHVDRLLKPGGRVYFSEHTLTSSAMLRWLQHLASPFWLCHCNRDSISKLRQQRWVKELHSWKFGLYFPVNRWELGLAVKA</sequence>
<dbReference type="InterPro" id="IPR052356">
    <property type="entry name" value="Thiol_S-MT"/>
</dbReference>
<dbReference type="Pfam" id="PF13489">
    <property type="entry name" value="Methyltransf_23"/>
    <property type="match status" value="1"/>
</dbReference>
<reference evidence="2" key="1">
    <citation type="submission" date="2022-10" db="EMBL/GenBank/DDBJ databases">
        <authorList>
            <person name="Chen Y."/>
            <person name="Dougan E. K."/>
            <person name="Chan C."/>
            <person name="Rhodes N."/>
            <person name="Thang M."/>
        </authorList>
    </citation>
    <scope>NUCLEOTIDE SEQUENCE</scope>
</reference>
<dbReference type="SUPFAM" id="SSF53335">
    <property type="entry name" value="S-adenosyl-L-methionine-dependent methyltransferases"/>
    <property type="match status" value="2"/>
</dbReference>
<dbReference type="PANTHER" id="PTHR45036">
    <property type="entry name" value="METHYLTRANSFERASE LIKE 7B"/>
    <property type="match status" value="1"/>
</dbReference>
<dbReference type="OrthoDB" id="540004at2759"/>
<feature type="transmembrane region" description="Helical" evidence="1">
    <location>
        <begin position="312"/>
        <end position="330"/>
    </location>
</feature>
<feature type="transmembrane region" description="Helical" evidence="1">
    <location>
        <begin position="818"/>
        <end position="842"/>
    </location>
</feature>
<evidence type="ECO:0000256" key="1">
    <source>
        <dbReference type="SAM" id="Phobius"/>
    </source>
</evidence>
<keyword evidence="1" id="KW-1133">Transmembrane helix</keyword>